<gene>
    <name evidence="2" type="ORF">BCF44_103351</name>
</gene>
<comment type="caution">
    <text evidence="2">The sequence shown here is derived from an EMBL/GenBank/DDBJ whole genome shotgun (WGS) entry which is preliminary data.</text>
</comment>
<dbReference type="InterPro" id="IPR039422">
    <property type="entry name" value="MarR/SlyA-like"/>
</dbReference>
<dbReference type="AlphaFoldDB" id="A0A3E0HZK8"/>
<dbReference type="InterPro" id="IPR036388">
    <property type="entry name" value="WH-like_DNA-bd_sf"/>
</dbReference>
<keyword evidence="2" id="KW-0238">DNA-binding</keyword>
<dbReference type="PROSITE" id="PS50995">
    <property type="entry name" value="HTH_MARR_2"/>
    <property type="match status" value="1"/>
</dbReference>
<dbReference type="Pfam" id="PF01047">
    <property type="entry name" value="MarR"/>
    <property type="match status" value="1"/>
</dbReference>
<dbReference type="GO" id="GO:0006950">
    <property type="term" value="P:response to stress"/>
    <property type="evidence" value="ECO:0007669"/>
    <property type="project" value="TreeGrafter"/>
</dbReference>
<dbReference type="GO" id="GO:0003677">
    <property type="term" value="F:DNA binding"/>
    <property type="evidence" value="ECO:0007669"/>
    <property type="project" value="UniProtKB-KW"/>
</dbReference>
<evidence type="ECO:0000313" key="3">
    <source>
        <dbReference type="Proteomes" id="UP000256269"/>
    </source>
</evidence>
<dbReference type="PANTHER" id="PTHR33164">
    <property type="entry name" value="TRANSCRIPTIONAL REGULATOR, MARR FAMILY"/>
    <property type="match status" value="1"/>
</dbReference>
<protein>
    <submittedName>
        <fullName evidence="2">DNA-binding MarR family transcriptional regulator</fullName>
    </submittedName>
</protein>
<dbReference type="SMART" id="SM00347">
    <property type="entry name" value="HTH_MARR"/>
    <property type="match status" value="1"/>
</dbReference>
<evidence type="ECO:0000313" key="2">
    <source>
        <dbReference type="EMBL" id="REH51902.1"/>
    </source>
</evidence>
<evidence type="ECO:0000259" key="1">
    <source>
        <dbReference type="PROSITE" id="PS50995"/>
    </source>
</evidence>
<accession>A0A3E0HZK8</accession>
<dbReference type="Gene3D" id="1.10.10.10">
    <property type="entry name" value="Winged helix-like DNA-binding domain superfamily/Winged helix DNA-binding domain"/>
    <property type="match status" value="1"/>
</dbReference>
<dbReference type="PANTHER" id="PTHR33164:SF99">
    <property type="entry name" value="MARR FAMILY REGULATORY PROTEIN"/>
    <property type="match status" value="1"/>
</dbReference>
<name>A0A3E0HZK8_9PSEU</name>
<dbReference type="SUPFAM" id="SSF46785">
    <property type="entry name" value="Winged helix' DNA-binding domain"/>
    <property type="match status" value="1"/>
</dbReference>
<dbReference type="InterPro" id="IPR000835">
    <property type="entry name" value="HTH_MarR-typ"/>
</dbReference>
<reference evidence="2 3" key="1">
    <citation type="submission" date="2018-08" db="EMBL/GenBank/DDBJ databases">
        <title>Genomic Encyclopedia of Archaeal and Bacterial Type Strains, Phase II (KMG-II): from individual species to whole genera.</title>
        <authorList>
            <person name="Goeker M."/>
        </authorList>
    </citation>
    <scope>NUCLEOTIDE SEQUENCE [LARGE SCALE GENOMIC DNA]</scope>
    <source>
        <strain evidence="2 3">DSM 45791</strain>
    </source>
</reference>
<dbReference type="RefSeq" id="WP_116173923.1">
    <property type="nucleotide sequence ID" value="NZ_CP144375.1"/>
</dbReference>
<dbReference type="Proteomes" id="UP000256269">
    <property type="component" value="Unassembled WGS sequence"/>
</dbReference>
<dbReference type="GO" id="GO:0003700">
    <property type="term" value="F:DNA-binding transcription factor activity"/>
    <property type="evidence" value="ECO:0007669"/>
    <property type="project" value="InterPro"/>
</dbReference>
<dbReference type="PRINTS" id="PR00598">
    <property type="entry name" value="HTHMARR"/>
</dbReference>
<keyword evidence="3" id="KW-1185">Reference proteome</keyword>
<dbReference type="EMBL" id="QUNO01000003">
    <property type="protein sequence ID" value="REH51902.1"/>
    <property type="molecule type" value="Genomic_DNA"/>
</dbReference>
<dbReference type="InterPro" id="IPR036390">
    <property type="entry name" value="WH_DNA-bd_sf"/>
</dbReference>
<proteinExistence type="predicted"/>
<feature type="domain" description="HTH marR-type" evidence="1">
    <location>
        <begin position="1"/>
        <end position="143"/>
    </location>
</feature>
<dbReference type="OrthoDB" id="5295456at2"/>
<sequence length="158" mass="17644">MAETDPLLAWLYVQQGVKAVEEALSATMEEHCGCTLSEHSALYRLKSAEQGRLTMAELSELLSISPSGVTRLVDRLVRRGWVARHQPPDNRRTVWAVLTDEGLRVLTGTTMVVYWQAVNEHFESTMDPDDIAAAARIGRKMLEAHGRWDAKRFAPGSP</sequence>
<organism evidence="2 3">
    <name type="scientific">Kutzneria buriramensis</name>
    <dbReference type="NCBI Taxonomy" id="1045776"/>
    <lineage>
        <taxon>Bacteria</taxon>
        <taxon>Bacillati</taxon>
        <taxon>Actinomycetota</taxon>
        <taxon>Actinomycetes</taxon>
        <taxon>Pseudonocardiales</taxon>
        <taxon>Pseudonocardiaceae</taxon>
        <taxon>Kutzneria</taxon>
    </lineage>
</organism>